<evidence type="ECO:0000313" key="9">
    <source>
        <dbReference type="Proteomes" id="UP001187471"/>
    </source>
</evidence>
<organism evidence="8 9">
    <name type="scientific">Escallonia rubra</name>
    <dbReference type="NCBI Taxonomy" id="112253"/>
    <lineage>
        <taxon>Eukaryota</taxon>
        <taxon>Viridiplantae</taxon>
        <taxon>Streptophyta</taxon>
        <taxon>Embryophyta</taxon>
        <taxon>Tracheophyta</taxon>
        <taxon>Spermatophyta</taxon>
        <taxon>Magnoliopsida</taxon>
        <taxon>eudicotyledons</taxon>
        <taxon>Gunneridae</taxon>
        <taxon>Pentapetalae</taxon>
        <taxon>asterids</taxon>
        <taxon>campanulids</taxon>
        <taxon>Escalloniales</taxon>
        <taxon>Escalloniaceae</taxon>
        <taxon>Escallonia</taxon>
    </lineage>
</organism>
<evidence type="ECO:0000259" key="7">
    <source>
        <dbReference type="Pfam" id="PF05695"/>
    </source>
</evidence>
<sequence length="283" mass="32569">MIHRNNESPLISTHLRSPNVQEFLYSILFFLLVAEYLVRTHRFSAPSELHTEFENVKSLMIPSSMIELQKLLDRYPTYEPNFFWLKNLFLATLELLGNSLEEIRGSASGGNMLLGGGPIYGVKSIRSKNKYLNINLTDLISIIPNPINRISFLRNTRHLSHTKSWVANSDLIDDEEREFLKRQIFLAHYQTITYSQTSCGPNSFHFPSHGKPFSLYLALSHSRGILFLDNKPKGFLIDDTNIDDSDNIDRDLDTELELLTMMNALTMDMMPEIDRFISSFNSN</sequence>
<feature type="domain" description="Ycf2 N-terminal" evidence="7">
    <location>
        <begin position="1"/>
        <end position="162"/>
    </location>
</feature>
<dbReference type="PANTHER" id="PTHR33078">
    <property type="entry name" value="PROTEIN YCF2-RELATED"/>
    <property type="match status" value="1"/>
</dbReference>
<name>A0AA88QWL6_9ASTE</name>
<keyword evidence="9" id="KW-1185">Reference proteome</keyword>
<comment type="function">
    <text evidence="1">Probable ATPase of unknown function. Its presence in a non-photosynthetic plant (Epifagus virginiana) and experiments in tobacco indicate that it has an essential function which is probably not related to photosynthesis.</text>
</comment>
<evidence type="ECO:0000256" key="2">
    <source>
        <dbReference type="ARBA" id="ARBA00004474"/>
    </source>
</evidence>
<evidence type="ECO:0000256" key="4">
    <source>
        <dbReference type="ARBA" id="ARBA00022640"/>
    </source>
</evidence>
<dbReference type="PANTHER" id="PTHR33078:SF100">
    <property type="entry name" value="PROTEIN YCF2"/>
    <property type="match status" value="1"/>
</dbReference>
<gene>
    <name evidence="8" type="ORF">RJ640_003386</name>
</gene>
<comment type="caution">
    <text evidence="8">The sequence shown here is derived from an EMBL/GenBank/DDBJ whole genome shotgun (WGS) entry which is preliminary data.</text>
</comment>
<accession>A0AA88QWL6</accession>
<keyword evidence="6" id="KW-0067">ATP-binding</keyword>
<comment type="subcellular location">
    <subcellularLocation>
        <location evidence="2">Plastid</location>
    </subcellularLocation>
</comment>
<keyword evidence="5" id="KW-0547">Nucleotide-binding</keyword>
<evidence type="ECO:0000256" key="3">
    <source>
        <dbReference type="ARBA" id="ARBA00009361"/>
    </source>
</evidence>
<comment type="similarity">
    <text evidence="3">Belongs to the Ycf2 family.</text>
</comment>
<dbReference type="InterPro" id="IPR056777">
    <property type="entry name" value="Ycf2_N"/>
</dbReference>
<evidence type="ECO:0000313" key="8">
    <source>
        <dbReference type="EMBL" id="KAK2967030.1"/>
    </source>
</evidence>
<dbReference type="EMBL" id="JAVXUO010003064">
    <property type="protein sequence ID" value="KAK2967030.1"/>
    <property type="molecule type" value="Genomic_DNA"/>
</dbReference>
<dbReference type="GO" id="GO:0009536">
    <property type="term" value="C:plastid"/>
    <property type="evidence" value="ECO:0007669"/>
    <property type="project" value="UniProtKB-SubCell"/>
</dbReference>
<keyword evidence="4" id="KW-0934">Plastid</keyword>
<reference evidence="8" key="1">
    <citation type="submission" date="2022-12" db="EMBL/GenBank/DDBJ databases">
        <title>Draft genome assemblies for two species of Escallonia (Escalloniales).</title>
        <authorList>
            <person name="Chanderbali A."/>
            <person name="Dervinis C."/>
            <person name="Anghel I."/>
            <person name="Soltis D."/>
            <person name="Soltis P."/>
            <person name="Zapata F."/>
        </authorList>
    </citation>
    <scope>NUCLEOTIDE SEQUENCE</scope>
    <source>
        <strain evidence="8">UCBG92.1500</strain>
        <tissue evidence="8">Leaf</tissue>
    </source>
</reference>
<evidence type="ECO:0000256" key="6">
    <source>
        <dbReference type="ARBA" id="ARBA00022840"/>
    </source>
</evidence>
<dbReference type="Pfam" id="PF05695">
    <property type="entry name" value="Ycf2"/>
    <property type="match status" value="1"/>
</dbReference>
<evidence type="ECO:0000256" key="1">
    <source>
        <dbReference type="ARBA" id="ARBA00002329"/>
    </source>
</evidence>
<dbReference type="GO" id="GO:0005524">
    <property type="term" value="F:ATP binding"/>
    <property type="evidence" value="ECO:0007669"/>
    <property type="project" value="UniProtKB-KW"/>
</dbReference>
<dbReference type="AlphaFoldDB" id="A0AA88QWL6"/>
<protein>
    <recommendedName>
        <fullName evidence="7">Ycf2 N-terminal domain-containing protein</fullName>
    </recommendedName>
</protein>
<proteinExistence type="inferred from homology"/>
<evidence type="ECO:0000256" key="5">
    <source>
        <dbReference type="ARBA" id="ARBA00022741"/>
    </source>
</evidence>
<dbReference type="Proteomes" id="UP001187471">
    <property type="component" value="Unassembled WGS sequence"/>
</dbReference>